<dbReference type="InterPro" id="IPR036412">
    <property type="entry name" value="HAD-like_sf"/>
</dbReference>
<gene>
    <name evidence="1" type="ORF">B1B_09788</name>
</gene>
<proteinExistence type="predicted"/>
<dbReference type="EMBL" id="AUZY01006479">
    <property type="protein sequence ID" value="EQD54207.1"/>
    <property type="molecule type" value="Genomic_DNA"/>
</dbReference>
<dbReference type="SUPFAM" id="SSF56784">
    <property type="entry name" value="HAD-like"/>
    <property type="match status" value="1"/>
</dbReference>
<accession>T1AAZ6</accession>
<dbReference type="AlphaFoldDB" id="T1AAZ6"/>
<name>T1AAZ6_9ZZZZ</name>
<sequence length="135" mass="14897">MFDHLSKFVETKALELHTSASLQTHILTGGLEDLLSASVLTRHVTQIWGCTLEFDKAGRALGPKSIVSFTEKTKYLFAINKGIAKDDLRERPGLVNLYRPLNSRPIPLDRMIYVGDGPTDIPCFSVVIRGGGQTI</sequence>
<evidence type="ECO:0000313" key="1">
    <source>
        <dbReference type="EMBL" id="EQD54207.1"/>
    </source>
</evidence>
<reference evidence="1" key="1">
    <citation type="submission" date="2013-08" db="EMBL/GenBank/DDBJ databases">
        <authorList>
            <person name="Mendez C."/>
            <person name="Richter M."/>
            <person name="Ferrer M."/>
            <person name="Sanchez J."/>
        </authorList>
    </citation>
    <scope>NUCLEOTIDE SEQUENCE</scope>
</reference>
<protein>
    <submittedName>
        <fullName evidence="1">Uncharacterized protein</fullName>
    </submittedName>
</protein>
<dbReference type="InterPro" id="IPR023214">
    <property type="entry name" value="HAD_sf"/>
</dbReference>
<feature type="non-terminal residue" evidence="1">
    <location>
        <position position="135"/>
    </location>
</feature>
<reference evidence="1" key="2">
    <citation type="journal article" date="2014" name="ISME J.">
        <title>Microbial stratification in low pH oxic and suboxic macroscopic growths along an acid mine drainage.</title>
        <authorList>
            <person name="Mendez-Garcia C."/>
            <person name="Mesa V."/>
            <person name="Sprenger R.R."/>
            <person name="Richter M."/>
            <person name="Diez M.S."/>
            <person name="Solano J."/>
            <person name="Bargiela R."/>
            <person name="Golyshina O.V."/>
            <person name="Manteca A."/>
            <person name="Ramos J.L."/>
            <person name="Gallego J.R."/>
            <person name="Llorente I."/>
            <person name="Martins Dos Santos V.A."/>
            <person name="Jensen O.N."/>
            <person name="Pelaez A.I."/>
            <person name="Sanchez J."/>
            <person name="Ferrer M."/>
        </authorList>
    </citation>
    <scope>NUCLEOTIDE SEQUENCE</scope>
</reference>
<organism evidence="1">
    <name type="scientific">mine drainage metagenome</name>
    <dbReference type="NCBI Taxonomy" id="410659"/>
    <lineage>
        <taxon>unclassified sequences</taxon>
        <taxon>metagenomes</taxon>
        <taxon>ecological metagenomes</taxon>
    </lineage>
</organism>
<dbReference type="Gene3D" id="3.40.50.1000">
    <property type="entry name" value="HAD superfamily/HAD-like"/>
    <property type="match status" value="1"/>
</dbReference>
<comment type="caution">
    <text evidence="1">The sequence shown here is derived from an EMBL/GenBank/DDBJ whole genome shotgun (WGS) entry which is preliminary data.</text>
</comment>